<dbReference type="Proteomes" id="UP000002195">
    <property type="component" value="Unassembled WGS sequence"/>
</dbReference>
<comment type="caution">
    <text evidence="5">The sequence shown here is derived from an EMBL/GenBank/DDBJ whole genome shotgun (WGS) entry which is preliminary data.</text>
</comment>
<evidence type="ECO:0000259" key="4">
    <source>
        <dbReference type="PROSITE" id="PS51914"/>
    </source>
</evidence>
<dbReference type="InterPro" id="IPR044865">
    <property type="entry name" value="MRH_dom"/>
</dbReference>
<reference evidence="5 6" key="1">
    <citation type="journal article" date="2005" name="Nature">
        <title>The genome of the social amoeba Dictyostelium discoideum.</title>
        <authorList>
            <consortium name="The Dictyostelium discoideum Sequencing Consortium"/>
            <person name="Eichinger L."/>
            <person name="Pachebat J.A."/>
            <person name="Glockner G."/>
            <person name="Rajandream M.A."/>
            <person name="Sucgang R."/>
            <person name="Berriman M."/>
            <person name="Song J."/>
            <person name="Olsen R."/>
            <person name="Szafranski K."/>
            <person name="Xu Q."/>
            <person name="Tunggal B."/>
            <person name="Kummerfeld S."/>
            <person name="Madera M."/>
            <person name="Konfortov B.A."/>
            <person name="Rivero F."/>
            <person name="Bankier A.T."/>
            <person name="Lehmann R."/>
            <person name="Hamlin N."/>
            <person name="Davies R."/>
            <person name="Gaudet P."/>
            <person name="Fey P."/>
            <person name="Pilcher K."/>
            <person name="Chen G."/>
            <person name="Saunders D."/>
            <person name="Sodergren E."/>
            <person name="Davis P."/>
            <person name="Kerhornou A."/>
            <person name="Nie X."/>
            <person name="Hall N."/>
            <person name="Anjard C."/>
            <person name="Hemphill L."/>
            <person name="Bason N."/>
            <person name="Farbrother P."/>
            <person name="Desany B."/>
            <person name="Just E."/>
            <person name="Morio T."/>
            <person name="Rost R."/>
            <person name="Churcher C."/>
            <person name="Cooper J."/>
            <person name="Haydock S."/>
            <person name="van Driessche N."/>
            <person name="Cronin A."/>
            <person name="Goodhead I."/>
            <person name="Muzny D."/>
            <person name="Mourier T."/>
            <person name="Pain A."/>
            <person name="Lu M."/>
            <person name="Harper D."/>
            <person name="Lindsay R."/>
            <person name="Hauser H."/>
            <person name="James K."/>
            <person name="Quiles M."/>
            <person name="Madan Babu M."/>
            <person name="Saito T."/>
            <person name="Buchrieser C."/>
            <person name="Wardroper A."/>
            <person name="Felder M."/>
            <person name="Thangavelu M."/>
            <person name="Johnson D."/>
            <person name="Knights A."/>
            <person name="Loulseged H."/>
            <person name="Mungall K."/>
            <person name="Oliver K."/>
            <person name="Price C."/>
            <person name="Quail M.A."/>
            <person name="Urushihara H."/>
            <person name="Hernandez J."/>
            <person name="Rabbinowitsch E."/>
            <person name="Steffen D."/>
            <person name="Sanders M."/>
            <person name="Ma J."/>
            <person name="Kohara Y."/>
            <person name="Sharp S."/>
            <person name="Simmonds M."/>
            <person name="Spiegler S."/>
            <person name="Tivey A."/>
            <person name="Sugano S."/>
            <person name="White B."/>
            <person name="Walker D."/>
            <person name="Woodward J."/>
            <person name="Winckler T."/>
            <person name="Tanaka Y."/>
            <person name="Shaulsky G."/>
            <person name="Schleicher M."/>
            <person name="Weinstock G."/>
            <person name="Rosenthal A."/>
            <person name="Cox E.C."/>
            <person name="Chisholm R.L."/>
            <person name="Gibbs R."/>
            <person name="Loomis W.F."/>
            <person name="Platzer M."/>
            <person name="Kay R.R."/>
            <person name="Williams J."/>
            <person name="Dear P.H."/>
            <person name="Noegel A.A."/>
            <person name="Barrell B."/>
            <person name="Kuspa A."/>
        </authorList>
    </citation>
    <scope>NUCLEOTIDE SEQUENCE [LARGE SCALE GENOMIC DNA]</scope>
    <source>
        <strain evidence="5 6">AX4</strain>
    </source>
</reference>
<gene>
    <name evidence="5" type="ORF">DDB_G0283227</name>
</gene>
<dbReference type="InterPro" id="IPR009011">
    <property type="entry name" value="Man6P_isomerase_rcpt-bd_dom_sf"/>
</dbReference>
<dbReference type="RefSeq" id="XP_639180.1">
    <property type="nucleotide sequence ID" value="XM_634088.1"/>
</dbReference>
<feature type="chain" id="PRO_5004250249" description="MRH domain-containing protein" evidence="3">
    <location>
        <begin position="24"/>
        <end position="970"/>
    </location>
</feature>
<evidence type="ECO:0000256" key="1">
    <source>
        <dbReference type="ARBA" id="ARBA00022729"/>
    </source>
</evidence>
<dbReference type="Gene3D" id="2.70.130.10">
    <property type="entry name" value="Mannose-6-phosphate receptor binding domain"/>
    <property type="match status" value="1"/>
</dbReference>
<dbReference type="InParanoid" id="Q54RG5"/>
<feature type="signal peptide" evidence="3">
    <location>
        <begin position="1"/>
        <end position="23"/>
    </location>
</feature>
<feature type="domain" description="MRH" evidence="4">
    <location>
        <begin position="69"/>
        <end position="202"/>
    </location>
</feature>
<dbReference type="PROSITE" id="PS51914">
    <property type="entry name" value="MRH"/>
    <property type="match status" value="1"/>
</dbReference>
<dbReference type="GeneID" id="8623956"/>
<evidence type="ECO:0000256" key="2">
    <source>
        <dbReference type="ARBA" id="ARBA00023157"/>
    </source>
</evidence>
<dbReference type="FunCoup" id="Q54RG5">
    <property type="interactions" value="161"/>
</dbReference>
<dbReference type="AlphaFoldDB" id="Q54RG5"/>
<name>Q54RG5_DICDI</name>
<protein>
    <recommendedName>
        <fullName evidence="4">MRH domain-containing protein</fullName>
    </recommendedName>
</protein>
<organism evidence="5 6">
    <name type="scientific">Dictyostelium discoideum</name>
    <name type="common">Social amoeba</name>
    <dbReference type="NCBI Taxonomy" id="44689"/>
    <lineage>
        <taxon>Eukaryota</taxon>
        <taxon>Amoebozoa</taxon>
        <taxon>Evosea</taxon>
        <taxon>Eumycetozoa</taxon>
        <taxon>Dictyostelia</taxon>
        <taxon>Dictyosteliales</taxon>
        <taxon>Dictyosteliaceae</taxon>
        <taxon>Dictyostelium</taxon>
    </lineage>
</organism>
<dbReference type="KEGG" id="ddi:DDB_G0283227"/>
<dbReference type="SUPFAM" id="SSF50911">
    <property type="entry name" value="Mannose 6-phosphate receptor domain"/>
    <property type="match status" value="1"/>
</dbReference>
<evidence type="ECO:0000313" key="5">
    <source>
        <dbReference type="EMBL" id="EAL65852.1"/>
    </source>
</evidence>
<dbReference type="PhylomeDB" id="Q54RG5"/>
<accession>Q54RG5</accession>
<proteinExistence type="predicted"/>
<dbReference type="EMBL" id="AAFI02000051">
    <property type="protein sequence ID" value="EAL65852.1"/>
    <property type="molecule type" value="Genomic_DNA"/>
</dbReference>
<keyword evidence="2" id="KW-1015">Disulfide bond</keyword>
<dbReference type="VEuPathDB" id="AmoebaDB:DDB_G0283227"/>
<keyword evidence="1 3" id="KW-0732">Signal</keyword>
<dbReference type="PaxDb" id="44689-DDB0218455"/>
<evidence type="ECO:0000256" key="3">
    <source>
        <dbReference type="SAM" id="SignalP"/>
    </source>
</evidence>
<sequence>MNYSNLILSINVLLLFFITTLNCQSIFKSIIQTRSNVEIELTQPLYLFNITSLDNLYYNYDFNGTSVLNSCIFNSNYFSLNLSKLKNVDHSFPDHYSQYEHRFSICSNLSSYRSQSGLIYRGSFYTTGNLNTEEFEFGKFGFDDYALKLRYNSNNNNICGYSTRNYYFQCDENQEFNFTAPSVNFYDCYVNVYIKTKYVCPYKNTKRTSIKYSLVQPNILRFTLDENSSKLISINNGEAIEVLPIKPIINSCENNGDIITVNGVFFKIFLSAYILNFESKHILSQSNIISFNSTTLVVNSTDYVENYFFISLFDYSSDRFPILKPQQQMKLNSWCDNDFNLLFIDCTNCIGAKTIGLPNNYTKYSYYPIQLDTKGIILSGIYLEAPIYPYRRSGALPLPTNFQKVNISGNEIFGFYGNSIVSISGHFIPKIYDNQAYIIGKLEFLNGTICILDYNTLNNSVLTQGKFNIPSGYGNGNFSIYIKDKLVHSNLFTYQPPVKWISSITQNQEKVQLHLSFPFSLFPITSIKYNDKNGNDLDYTLIEPNIISFTLNTYSTNVLSFNNDYHIETLTNGLNFRPIIYRYSIENGIIIMEGLFVSKLSNYKFYLDDSKIAVSSDQVTYFDRSRLSLVINQFSYVYVYSDDYSYTRVPDLTITSDQDQLLFTCSNCLGGYININEPQSNQDSQFSQTGTIVKQFNTNTIFNKYKIFTFTKDSKTLAIQPPLPKNLTIDGGLAQFSTFSNNTILVSSDFLLDKYNGYDYTDFQLQFDNGTIYSPNKQILSKSVQNYIYQLNIPFAYGSGNFSIFITLENGRKFIINSTPFNYPTKPIINSISKIKDGNLKINGDGFLNITVVGSFKTTFKNIITGLFSDTIECHSQIIQQNQNIICQFTLNQNLSLVYSRDAPITIQIKSSKFSQHKFETVYTQTFFNNSNSNSNSNTDPEMLNNDISLHSVFSKLVATLFIIISILFQ</sequence>
<evidence type="ECO:0000313" key="6">
    <source>
        <dbReference type="Proteomes" id="UP000002195"/>
    </source>
</evidence>
<dbReference type="dictyBase" id="DDB_G0283227"/>
<keyword evidence="6" id="KW-1185">Reference proteome</keyword>
<dbReference type="HOGENOM" id="CLU_317231_0_0_1"/>